<gene>
    <name evidence="3" type="ORF">NESM_000347700</name>
</gene>
<dbReference type="PANTHER" id="PTHR11679">
    <property type="entry name" value="VESICLE PROTEIN SORTING-ASSOCIATED"/>
    <property type="match status" value="1"/>
</dbReference>
<dbReference type="GO" id="GO:0016192">
    <property type="term" value="P:vesicle-mediated transport"/>
    <property type="evidence" value="ECO:0007669"/>
    <property type="project" value="InterPro"/>
</dbReference>
<organism evidence="3 4">
    <name type="scientific">Novymonas esmeraldas</name>
    <dbReference type="NCBI Taxonomy" id="1808958"/>
    <lineage>
        <taxon>Eukaryota</taxon>
        <taxon>Discoba</taxon>
        <taxon>Euglenozoa</taxon>
        <taxon>Kinetoplastea</taxon>
        <taxon>Metakinetoplastina</taxon>
        <taxon>Trypanosomatida</taxon>
        <taxon>Trypanosomatidae</taxon>
        <taxon>Novymonas</taxon>
    </lineage>
</organism>
<feature type="compositionally biased region" description="Low complexity" evidence="2">
    <location>
        <begin position="23"/>
        <end position="47"/>
    </location>
</feature>
<sequence length="756" mass="80356">MLRGSPSRMGESRRNSTSATVMPSGDFSPASSSSGYPGGVTSATTTATGGGGGGAGRSPIGKKPAITRNGLLGCVKQRIFADMLDPVAGEHNIMICDNKGAEILSTCIRMHDLMDHGVTLVEDLGMPRQPVLSSAAIYLIEPTEESVRRVMYDWQVKNTYREAHVFFTSPSSERLIQLMASEPRLVEAIKTLKDMLLDFAVPESLVFNLRMYGDIQKLFPPDVALSGGRENILGQVATRLVSVFFTIGAGVPTVQYQGSSRLAQQVARIFADQAAQASRTNPATFRMSSAATGTMDESPLLILVDRSFDAVEPLVHERTYQCLLNDLMPLENNVYQQTFEGRSGQEGTRSCPIDEQDPYWCQYRHKFFPVCLVELPKKLQDLMAANPALVAGMSKLNSAGGGTGNRLSDVGSAIRALPEFQERQAKLSVHIDICTKIMDRYKQQKLTEVCEVEQDIAAGRRPFKELYDSVHRMTADVSLPIGVRVRLVMLLIAGTNTREFSDAKRLMLLQEAGLSNEIDRCNALAMFISRLGQLPQDAAAHGTNGEAGNGRGGGSGGGNGGDKGPIGSLMRRSLRSKAAVRQDSNSTISGSANNRDGGNEGGPTSDPYRNQAYLILNAAVNNSLSTSDFPVFNTGADGALGGGGGRGGSLGGALQQRRTGRGAGNAGNGGGGGGGAAVVFGSAVGGEGNIMLDLGHEGQFALKSRRRVVLFVLGGVTYGEVRAAYDVSQSAHVEAFVGGTSLLTPEIFLSTLSSLR</sequence>
<evidence type="ECO:0000313" key="3">
    <source>
        <dbReference type="EMBL" id="KAK7194326.1"/>
    </source>
</evidence>
<dbReference type="Gene3D" id="3.40.50.1910">
    <property type="match status" value="2"/>
</dbReference>
<keyword evidence="4" id="KW-1185">Reference proteome</keyword>
<dbReference type="PIRSF" id="PIRSF005715">
    <property type="entry name" value="VPS45_Sec1"/>
    <property type="match status" value="1"/>
</dbReference>
<dbReference type="InterPro" id="IPR043127">
    <property type="entry name" value="Sec-1-like_dom3a"/>
</dbReference>
<dbReference type="Gene3D" id="3.40.50.2060">
    <property type="match status" value="1"/>
</dbReference>
<dbReference type="InterPro" id="IPR001619">
    <property type="entry name" value="Sec1-like"/>
</dbReference>
<feature type="region of interest" description="Disordered" evidence="2">
    <location>
        <begin position="643"/>
        <end position="671"/>
    </location>
</feature>
<feature type="region of interest" description="Disordered" evidence="2">
    <location>
        <begin position="1"/>
        <end position="62"/>
    </location>
</feature>
<dbReference type="Pfam" id="PF00995">
    <property type="entry name" value="Sec1"/>
    <property type="match status" value="1"/>
</dbReference>
<comment type="similarity">
    <text evidence="1">Belongs to the STXBP/unc-18/SEC1 family.</text>
</comment>
<proteinExistence type="inferred from homology"/>
<dbReference type="InterPro" id="IPR043154">
    <property type="entry name" value="Sec-1-like_dom1"/>
</dbReference>
<dbReference type="SUPFAM" id="SSF56815">
    <property type="entry name" value="Sec1/munc18-like (SM) proteins"/>
    <property type="match status" value="1"/>
</dbReference>
<evidence type="ECO:0000256" key="1">
    <source>
        <dbReference type="ARBA" id="ARBA00009884"/>
    </source>
</evidence>
<dbReference type="EMBL" id="JAECZO010000035">
    <property type="protein sequence ID" value="KAK7194326.1"/>
    <property type="molecule type" value="Genomic_DNA"/>
</dbReference>
<reference evidence="3 4" key="1">
    <citation type="journal article" date="2021" name="MBio">
        <title>A New Model Trypanosomatid, Novymonas esmeraldas: Genomic Perception of Its 'Candidatus Pandoraea novymonadis' Endosymbiont.</title>
        <authorList>
            <person name="Zakharova A."/>
            <person name="Saura A."/>
            <person name="Butenko A."/>
            <person name="Podesvova L."/>
            <person name="Warmusova S."/>
            <person name="Kostygov A.Y."/>
            <person name="Nenarokova A."/>
            <person name="Lukes J."/>
            <person name="Opperdoes F.R."/>
            <person name="Yurchenko V."/>
        </authorList>
    </citation>
    <scope>NUCLEOTIDE SEQUENCE [LARGE SCALE GENOMIC DNA]</scope>
    <source>
        <strain evidence="3 4">E262AT.01</strain>
    </source>
</reference>
<dbReference type="Gene3D" id="1.25.40.60">
    <property type="match status" value="1"/>
</dbReference>
<name>A0AAW0EL16_9TRYP</name>
<protein>
    <submittedName>
        <fullName evidence="3">Sec1/Munc18 related protein</fullName>
    </submittedName>
</protein>
<feature type="compositionally biased region" description="Polar residues" evidence="2">
    <location>
        <begin position="582"/>
        <end position="596"/>
    </location>
</feature>
<dbReference type="InterPro" id="IPR036045">
    <property type="entry name" value="Sec1-like_sf"/>
</dbReference>
<evidence type="ECO:0000313" key="4">
    <source>
        <dbReference type="Proteomes" id="UP001430356"/>
    </source>
</evidence>
<evidence type="ECO:0000256" key="2">
    <source>
        <dbReference type="SAM" id="MobiDB-lite"/>
    </source>
</evidence>
<comment type="caution">
    <text evidence="3">The sequence shown here is derived from an EMBL/GenBank/DDBJ whole genome shotgun (WGS) entry which is preliminary data.</text>
</comment>
<dbReference type="Gene3D" id="3.90.830.10">
    <property type="entry name" value="Syntaxin Binding Protein 1, Chain A, domain 2"/>
    <property type="match status" value="1"/>
</dbReference>
<feature type="compositionally biased region" description="Gly residues" evidence="2">
    <location>
        <begin position="661"/>
        <end position="671"/>
    </location>
</feature>
<dbReference type="AlphaFoldDB" id="A0AAW0EL16"/>
<accession>A0AAW0EL16</accession>
<feature type="compositionally biased region" description="Gly residues" evidence="2">
    <location>
        <begin position="545"/>
        <end position="564"/>
    </location>
</feature>
<dbReference type="InterPro" id="IPR027482">
    <property type="entry name" value="Sec1-like_dom2"/>
</dbReference>
<feature type="region of interest" description="Disordered" evidence="2">
    <location>
        <begin position="539"/>
        <end position="608"/>
    </location>
</feature>
<dbReference type="Proteomes" id="UP001430356">
    <property type="component" value="Unassembled WGS sequence"/>
</dbReference>
<dbReference type="FunFam" id="3.90.830.10:FF:000017">
    <property type="entry name" value="Putative syntaxin binding protein 1"/>
    <property type="match status" value="1"/>
</dbReference>